<sequence>MTQAQQRQYMATYLKNQGGWKLAQIKKLTDEELKEKFEYLMRSMERFVPMGTEKESRKRTGVELQTESFKKLKSDTREDVSVPKEKDKESVRRRGIELKSQFKIYKTGKSLARKGLQKKPESAKSSTEEDVEAYMEARVDEPSSEEFPMGSIPQGPAPAKIVNADYQTGKRGAIRSSRR</sequence>
<feature type="region of interest" description="Disordered" evidence="1">
    <location>
        <begin position="110"/>
        <end position="179"/>
    </location>
</feature>
<evidence type="ECO:0000313" key="3">
    <source>
        <dbReference type="Proteomes" id="UP001151760"/>
    </source>
</evidence>
<accession>A0ABQ4ZCB0</accession>
<organism evidence="2 3">
    <name type="scientific">Tanacetum coccineum</name>
    <dbReference type="NCBI Taxonomy" id="301880"/>
    <lineage>
        <taxon>Eukaryota</taxon>
        <taxon>Viridiplantae</taxon>
        <taxon>Streptophyta</taxon>
        <taxon>Embryophyta</taxon>
        <taxon>Tracheophyta</taxon>
        <taxon>Spermatophyta</taxon>
        <taxon>Magnoliopsida</taxon>
        <taxon>eudicotyledons</taxon>
        <taxon>Gunneridae</taxon>
        <taxon>Pentapetalae</taxon>
        <taxon>asterids</taxon>
        <taxon>campanulids</taxon>
        <taxon>Asterales</taxon>
        <taxon>Asteraceae</taxon>
        <taxon>Asteroideae</taxon>
        <taxon>Anthemideae</taxon>
        <taxon>Anthemidinae</taxon>
        <taxon>Tanacetum</taxon>
    </lineage>
</organism>
<evidence type="ECO:0000313" key="2">
    <source>
        <dbReference type="EMBL" id="GJS87396.1"/>
    </source>
</evidence>
<dbReference type="Proteomes" id="UP001151760">
    <property type="component" value="Unassembled WGS sequence"/>
</dbReference>
<evidence type="ECO:0000256" key="1">
    <source>
        <dbReference type="SAM" id="MobiDB-lite"/>
    </source>
</evidence>
<feature type="compositionally biased region" description="Basic and acidic residues" evidence="1">
    <location>
        <begin position="68"/>
        <end position="93"/>
    </location>
</feature>
<name>A0ABQ4ZCB0_9ASTR</name>
<dbReference type="EMBL" id="BQNB010011195">
    <property type="protein sequence ID" value="GJS87396.1"/>
    <property type="molecule type" value="Genomic_DNA"/>
</dbReference>
<keyword evidence="3" id="KW-1185">Reference proteome</keyword>
<feature type="region of interest" description="Disordered" evidence="1">
    <location>
        <begin position="51"/>
        <end position="93"/>
    </location>
</feature>
<reference evidence="2" key="2">
    <citation type="submission" date="2022-01" db="EMBL/GenBank/DDBJ databases">
        <authorList>
            <person name="Yamashiro T."/>
            <person name="Shiraishi A."/>
            <person name="Satake H."/>
            <person name="Nakayama K."/>
        </authorList>
    </citation>
    <scope>NUCLEOTIDE SEQUENCE</scope>
</reference>
<proteinExistence type="predicted"/>
<comment type="caution">
    <text evidence="2">The sequence shown here is derived from an EMBL/GenBank/DDBJ whole genome shotgun (WGS) entry which is preliminary data.</text>
</comment>
<gene>
    <name evidence="2" type="ORF">Tco_0770032</name>
</gene>
<reference evidence="2" key="1">
    <citation type="journal article" date="2022" name="Int. J. Mol. Sci.">
        <title>Draft Genome of Tanacetum Coccineum: Genomic Comparison of Closely Related Tanacetum-Family Plants.</title>
        <authorList>
            <person name="Yamashiro T."/>
            <person name="Shiraishi A."/>
            <person name="Nakayama K."/>
            <person name="Satake H."/>
        </authorList>
    </citation>
    <scope>NUCLEOTIDE SEQUENCE</scope>
</reference>
<protein>
    <submittedName>
        <fullName evidence="2">Uncharacterized protein</fullName>
    </submittedName>
</protein>
<feature type="compositionally biased region" description="Basic and acidic residues" evidence="1">
    <location>
        <begin position="52"/>
        <end position="61"/>
    </location>
</feature>